<dbReference type="PROSITE" id="PS50885">
    <property type="entry name" value="HAMP"/>
    <property type="match status" value="1"/>
</dbReference>
<proteinExistence type="predicted"/>
<dbReference type="InterPro" id="IPR050736">
    <property type="entry name" value="Sensor_HK_Regulatory"/>
</dbReference>
<dbReference type="InterPro" id="IPR005467">
    <property type="entry name" value="His_kinase_dom"/>
</dbReference>
<evidence type="ECO:0000313" key="15">
    <source>
        <dbReference type="Proteomes" id="UP000236197"/>
    </source>
</evidence>
<dbReference type="PROSITE" id="PS50109">
    <property type="entry name" value="HIS_KIN"/>
    <property type="match status" value="1"/>
</dbReference>
<evidence type="ECO:0000256" key="8">
    <source>
        <dbReference type="ARBA" id="ARBA00022989"/>
    </source>
</evidence>
<dbReference type="SUPFAM" id="SSF55874">
    <property type="entry name" value="ATPase domain of HSP90 chaperone/DNA topoisomerase II/histidine kinase"/>
    <property type="match status" value="1"/>
</dbReference>
<dbReference type="GO" id="GO:0000155">
    <property type="term" value="F:phosphorelay sensor kinase activity"/>
    <property type="evidence" value="ECO:0007669"/>
    <property type="project" value="InterPro"/>
</dbReference>
<evidence type="ECO:0000256" key="9">
    <source>
        <dbReference type="ARBA" id="ARBA00023012"/>
    </source>
</evidence>
<dbReference type="GO" id="GO:0005886">
    <property type="term" value="C:plasma membrane"/>
    <property type="evidence" value="ECO:0007669"/>
    <property type="project" value="UniProtKB-SubCell"/>
</dbReference>
<evidence type="ECO:0000256" key="4">
    <source>
        <dbReference type="ARBA" id="ARBA00022553"/>
    </source>
</evidence>
<keyword evidence="9" id="KW-0902">Two-component regulatory system</keyword>
<dbReference type="InterPro" id="IPR004358">
    <property type="entry name" value="Sig_transdc_His_kin-like_C"/>
</dbReference>
<keyword evidence="15" id="KW-1185">Reference proteome</keyword>
<dbReference type="CDD" id="cd06225">
    <property type="entry name" value="HAMP"/>
    <property type="match status" value="1"/>
</dbReference>
<evidence type="ECO:0000256" key="5">
    <source>
        <dbReference type="ARBA" id="ARBA00022679"/>
    </source>
</evidence>
<reference evidence="15" key="1">
    <citation type="submission" date="2018-01" db="EMBL/GenBank/DDBJ databases">
        <title>Rubneribacter badeniensis gen. nov., sp. nov., and Colonibacter rubneri, gen. nov., sp. nov., WGS of new members of the Eggerthellaceae.</title>
        <authorList>
            <person name="Danylec N."/>
            <person name="Stoll D.A."/>
            <person name="Doetsch A."/>
            <person name="Kulling S.E."/>
            <person name="Huch M."/>
        </authorList>
    </citation>
    <scope>NUCLEOTIDE SEQUENCE [LARGE SCALE GENOMIC DNA]</scope>
    <source>
        <strain evidence="15">ResAG-96</strain>
    </source>
</reference>
<evidence type="ECO:0000259" key="12">
    <source>
        <dbReference type="PROSITE" id="PS50109"/>
    </source>
</evidence>
<keyword evidence="7 14" id="KW-0418">Kinase</keyword>
<organism evidence="14 15">
    <name type="scientific">Enteroscipio rubneri</name>
    <dbReference type="NCBI Taxonomy" id="2070686"/>
    <lineage>
        <taxon>Bacteria</taxon>
        <taxon>Bacillati</taxon>
        <taxon>Actinomycetota</taxon>
        <taxon>Coriobacteriia</taxon>
        <taxon>Eggerthellales</taxon>
        <taxon>Eggerthellaceae</taxon>
        <taxon>Enteroscipio</taxon>
    </lineage>
</organism>
<keyword evidence="4" id="KW-0597">Phosphoprotein</keyword>
<dbReference type="PANTHER" id="PTHR43711:SF1">
    <property type="entry name" value="HISTIDINE KINASE 1"/>
    <property type="match status" value="1"/>
</dbReference>
<dbReference type="AlphaFoldDB" id="A0A2K2UCI8"/>
<dbReference type="SUPFAM" id="SSF47384">
    <property type="entry name" value="Homodimeric domain of signal transducing histidine kinase"/>
    <property type="match status" value="1"/>
</dbReference>
<comment type="subcellular location">
    <subcellularLocation>
        <location evidence="2">Cell membrane</location>
    </subcellularLocation>
</comment>
<keyword evidence="11" id="KW-0472">Membrane</keyword>
<dbReference type="OrthoDB" id="9786919at2"/>
<dbReference type="InterPro" id="IPR036890">
    <property type="entry name" value="HATPase_C_sf"/>
</dbReference>
<dbReference type="FunFam" id="3.30.565.10:FF:000006">
    <property type="entry name" value="Sensor histidine kinase WalK"/>
    <property type="match status" value="1"/>
</dbReference>
<feature type="region of interest" description="Disordered" evidence="10">
    <location>
        <begin position="1"/>
        <end position="53"/>
    </location>
</feature>
<dbReference type="InterPro" id="IPR003660">
    <property type="entry name" value="HAMP_dom"/>
</dbReference>
<dbReference type="InterPro" id="IPR036097">
    <property type="entry name" value="HisK_dim/P_sf"/>
</dbReference>
<dbReference type="EMBL" id="PPEK01000004">
    <property type="protein sequence ID" value="PNV67908.1"/>
    <property type="molecule type" value="Genomic_DNA"/>
</dbReference>
<sequence>MEEARRQDPADGRDSCESRQRSGGVERVTVEADGGATGPIVLPAGDEAGKRKRTHRRLRWDNFTYTTRVTAAFAFVAAMTALVAIGVLSFVWEQHFQTYTQENMKSLAESTARNIEEIYDETGTLDDPRVIAAAEYAATMNSGIGVSIRQNGGGFIWDSTQVGESGSDWRSDAGRLSLAPQPSSNSQFAYANIEHDDRAVGSVNVWVLGSQTLLRSADEEFRDNSYQAMVFATVLAIVLASCIGFLFARALVSPINRMTRTAKAIKEGDLSARTELHGEDEIARLGETFDAMADSIERDRELERRLTTDVAHELRTPLMAIQSTVEAMVDGVFEADEERLETVNSEVQRLSRLVDAILKLSRLENRSTPMKTEVVDVGELIEGIVATHEAFVADSNLTLTYEMERNVRVLGDADMIRQATANLISNAVRYTPEGGHITVRVRRGDIMAAIQVEDTGIGLTPDEAKMVFSRFWRADAGRTRESGGLGIGLSVVKEIVDRHHGWVQVEGCAGVGACFTIHIPLYTGEDQKAVRPPKAQKSRGKSRKDQK</sequence>
<feature type="domain" description="HAMP" evidence="13">
    <location>
        <begin position="249"/>
        <end position="301"/>
    </location>
</feature>
<dbReference type="CDD" id="cd00082">
    <property type="entry name" value="HisKA"/>
    <property type="match status" value="1"/>
</dbReference>
<feature type="transmembrane region" description="Helical" evidence="11">
    <location>
        <begin position="69"/>
        <end position="92"/>
    </location>
</feature>
<dbReference type="Proteomes" id="UP000236197">
    <property type="component" value="Unassembled WGS sequence"/>
</dbReference>
<evidence type="ECO:0000256" key="10">
    <source>
        <dbReference type="SAM" id="MobiDB-lite"/>
    </source>
</evidence>
<feature type="domain" description="Histidine kinase" evidence="12">
    <location>
        <begin position="309"/>
        <end position="523"/>
    </location>
</feature>
<evidence type="ECO:0000259" key="13">
    <source>
        <dbReference type="PROSITE" id="PS50885"/>
    </source>
</evidence>
<feature type="region of interest" description="Disordered" evidence="10">
    <location>
        <begin position="526"/>
        <end position="547"/>
    </location>
</feature>
<keyword evidence="6 11" id="KW-0812">Transmembrane</keyword>
<dbReference type="PRINTS" id="PR00344">
    <property type="entry name" value="BCTRLSENSOR"/>
</dbReference>
<name>A0A2K2UCI8_9ACTN</name>
<dbReference type="Pfam" id="PF00512">
    <property type="entry name" value="HisKA"/>
    <property type="match status" value="1"/>
</dbReference>
<evidence type="ECO:0000256" key="7">
    <source>
        <dbReference type="ARBA" id="ARBA00022777"/>
    </source>
</evidence>
<dbReference type="PANTHER" id="PTHR43711">
    <property type="entry name" value="TWO-COMPONENT HISTIDINE KINASE"/>
    <property type="match status" value="1"/>
</dbReference>
<comment type="catalytic activity">
    <reaction evidence="1">
        <text>ATP + protein L-histidine = ADP + protein N-phospho-L-histidine.</text>
        <dbReference type="EC" id="2.7.13.3"/>
    </reaction>
</comment>
<dbReference type="Gene3D" id="1.10.287.130">
    <property type="match status" value="1"/>
</dbReference>
<evidence type="ECO:0000256" key="1">
    <source>
        <dbReference type="ARBA" id="ARBA00000085"/>
    </source>
</evidence>
<dbReference type="SUPFAM" id="SSF158472">
    <property type="entry name" value="HAMP domain-like"/>
    <property type="match status" value="1"/>
</dbReference>
<dbReference type="SMART" id="SM00304">
    <property type="entry name" value="HAMP"/>
    <property type="match status" value="1"/>
</dbReference>
<feature type="compositionally biased region" description="Basic and acidic residues" evidence="10">
    <location>
        <begin position="1"/>
        <end position="20"/>
    </location>
</feature>
<evidence type="ECO:0000313" key="14">
    <source>
        <dbReference type="EMBL" id="PNV67908.1"/>
    </source>
</evidence>
<keyword evidence="5" id="KW-0808">Transferase</keyword>
<protein>
    <recommendedName>
        <fullName evidence="3">histidine kinase</fullName>
        <ecNumber evidence="3">2.7.13.3</ecNumber>
    </recommendedName>
</protein>
<evidence type="ECO:0000256" key="6">
    <source>
        <dbReference type="ARBA" id="ARBA00022692"/>
    </source>
</evidence>
<dbReference type="InterPro" id="IPR003594">
    <property type="entry name" value="HATPase_dom"/>
</dbReference>
<keyword evidence="8 11" id="KW-1133">Transmembrane helix</keyword>
<dbReference type="Pfam" id="PF02518">
    <property type="entry name" value="HATPase_c"/>
    <property type="match status" value="1"/>
</dbReference>
<evidence type="ECO:0000256" key="11">
    <source>
        <dbReference type="SAM" id="Phobius"/>
    </source>
</evidence>
<dbReference type="SMART" id="SM00388">
    <property type="entry name" value="HisKA"/>
    <property type="match status" value="1"/>
</dbReference>
<dbReference type="EC" id="2.7.13.3" evidence="3"/>
<accession>A0A2K2UCI8</accession>
<gene>
    <name evidence="14" type="ORF">C2L71_05150</name>
</gene>
<dbReference type="Gene3D" id="6.10.340.10">
    <property type="match status" value="1"/>
</dbReference>
<evidence type="ECO:0000256" key="3">
    <source>
        <dbReference type="ARBA" id="ARBA00012438"/>
    </source>
</evidence>
<evidence type="ECO:0000256" key="2">
    <source>
        <dbReference type="ARBA" id="ARBA00004236"/>
    </source>
</evidence>
<comment type="caution">
    <text evidence="14">The sequence shown here is derived from an EMBL/GenBank/DDBJ whole genome shotgun (WGS) entry which is preliminary data.</text>
</comment>
<dbReference type="Gene3D" id="3.30.565.10">
    <property type="entry name" value="Histidine kinase-like ATPase, C-terminal domain"/>
    <property type="match status" value="1"/>
</dbReference>
<dbReference type="InterPro" id="IPR003661">
    <property type="entry name" value="HisK_dim/P_dom"/>
</dbReference>
<dbReference type="Pfam" id="PF00672">
    <property type="entry name" value="HAMP"/>
    <property type="match status" value="1"/>
</dbReference>
<feature type="compositionally biased region" description="Basic residues" evidence="10">
    <location>
        <begin position="534"/>
        <end position="547"/>
    </location>
</feature>
<feature type="transmembrane region" description="Helical" evidence="11">
    <location>
        <begin position="228"/>
        <end position="252"/>
    </location>
</feature>
<dbReference type="SMART" id="SM00387">
    <property type="entry name" value="HATPase_c"/>
    <property type="match status" value="1"/>
</dbReference>